<accession>A0ACB7Y8H5</accession>
<evidence type="ECO:0000313" key="2">
    <source>
        <dbReference type="Proteomes" id="UP000828048"/>
    </source>
</evidence>
<sequence>MGRTPCCEKKGLKKGPWTAEEDEMLIEYINKNGFCSWRSLPKHAGLLRCGKSCRLRWINYLRPDIKRGPFSPEEEKLVIQLHGILGNRWAAIASQLPGRTDNEIKNLWNTHLKKQLICMGIDPQTHQPSTSTGPNRKPPAPPSTRHMAQWESARLEAEARLSRESSLLNPPPSSGTHSSDYFLRIWNSDVGESFRNLNKTSCQSPVFSQASSAKCGSVSGTTTEMGVAQIGSNQNEDIEFKSRNVDTDNVMDSSDSSSSKELEDLSDTALQLLFDFPGNHDMSFLDHDDNYAFMSCHV</sequence>
<proteinExistence type="predicted"/>
<dbReference type="Proteomes" id="UP000828048">
    <property type="component" value="Chromosome 7"/>
</dbReference>
<protein>
    <submittedName>
        <fullName evidence="1">Uncharacterized protein</fullName>
    </submittedName>
</protein>
<dbReference type="EMBL" id="CM037157">
    <property type="protein sequence ID" value="KAH7849858.1"/>
    <property type="molecule type" value="Genomic_DNA"/>
</dbReference>
<name>A0ACB7Y8H5_9ERIC</name>
<gene>
    <name evidence="1" type="ORF">Vadar_023961</name>
</gene>
<comment type="caution">
    <text evidence="1">The sequence shown here is derived from an EMBL/GenBank/DDBJ whole genome shotgun (WGS) entry which is preliminary data.</text>
</comment>
<reference evidence="1 2" key="1">
    <citation type="journal article" date="2021" name="Hortic Res">
        <title>High-quality reference genome and annotation aids understanding of berry development for evergreen blueberry (Vaccinium darrowii).</title>
        <authorList>
            <person name="Yu J."/>
            <person name="Hulse-Kemp A.M."/>
            <person name="Babiker E."/>
            <person name="Staton M."/>
        </authorList>
    </citation>
    <scope>NUCLEOTIDE SEQUENCE [LARGE SCALE GENOMIC DNA]</scope>
    <source>
        <strain evidence="2">cv. NJ 8807/NJ 8810</strain>
        <tissue evidence="1">Young leaf</tissue>
    </source>
</reference>
<evidence type="ECO:0000313" key="1">
    <source>
        <dbReference type="EMBL" id="KAH7849858.1"/>
    </source>
</evidence>
<organism evidence="1 2">
    <name type="scientific">Vaccinium darrowii</name>
    <dbReference type="NCBI Taxonomy" id="229202"/>
    <lineage>
        <taxon>Eukaryota</taxon>
        <taxon>Viridiplantae</taxon>
        <taxon>Streptophyta</taxon>
        <taxon>Embryophyta</taxon>
        <taxon>Tracheophyta</taxon>
        <taxon>Spermatophyta</taxon>
        <taxon>Magnoliopsida</taxon>
        <taxon>eudicotyledons</taxon>
        <taxon>Gunneridae</taxon>
        <taxon>Pentapetalae</taxon>
        <taxon>asterids</taxon>
        <taxon>Ericales</taxon>
        <taxon>Ericaceae</taxon>
        <taxon>Vaccinioideae</taxon>
        <taxon>Vaccinieae</taxon>
        <taxon>Vaccinium</taxon>
    </lineage>
</organism>
<keyword evidence="2" id="KW-1185">Reference proteome</keyword>